<gene>
    <name evidence="2" type="ORF">HMPREF9193_01962</name>
</gene>
<dbReference type="InterPro" id="IPR017853">
    <property type="entry name" value="GH"/>
</dbReference>
<evidence type="ECO:0000259" key="1">
    <source>
        <dbReference type="SMART" id="SM00642"/>
    </source>
</evidence>
<dbReference type="EMBL" id="AWVH01000043">
    <property type="protein sequence ID" value="ERJ91738.1"/>
    <property type="molecule type" value="Genomic_DNA"/>
</dbReference>
<dbReference type="PANTHER" id="PTHR47786:SF2">
    <property type="entry name" value="GLYCOSYL HYDROLASE FAMILY 13 CATALYTIC DOMAIN-CONTAINING PROTEIN"/>
    <property type="match status" value="1"/>
</dbReference>
<feature type="domain" description="Glycosyl hydrolase family 13 catalytic" evidence="1">
    <location>
        <begin position="306"/>
        <end position="727"/>
    </location>
</feature>
<dbReference type="SMART" id="SM00642">
    <property type="entry name" value="Aamy"/>
    <property type="match status" value="1"/>
</dbReference>
<dbReference type="SUPFAM" id="SSF51445">
    <property type="entry name" value="(Trans)glycosidases"/>
    <property type="match status" value="1"/>
</dbReference>
<dbReference type="PANTHER" id="PTHR47786">
    <property type="entry name" value="ALPHA-1,4-GLUCAN:MALTOSE-1-PHOSPHATE MALTOSYLTRANSFERASE"/>
    <property type="match status" value="1"/>
</dbReference>
<accession>A0ABN0NWT9</accession>
<name>A0ABN0NWT9_TRELE</name>
<keyword evidence="3" id="KW-1185">Reference proteome</keyword>
<dbReference type="Pfam" id="PF00128">
    <property type="entry name" value="Alpha-amylase"/>
    <property type="match status" value="1"/>
</dbReference>
<evidence type="ECO:0000313" key="3">
    <source>
        <dbReference type="Proteomes" id="UP000016649"/>
    </source>
</evidence>
<dbReference type="Proteomes" id="UP000016649">
    <property type="component" value="Unassembled WGS sequence"/>
</dbReference>
<protein>
    <submittedName>
        <fullName evidence="2">Alpha amylase, catalytic domain protein</fullName>
    </submittedName>
</protein>
<comment type="caution">
    <text evidence="2">The sequence shown here is derived from an EMBL/GenBank/DDBJ whole genome shotgun (WGS) entry which is preliminary data.</text>
</comment>
<sequence>MQGGFAIMEFPVSKTARDVYAFTLPLHNHEKSTGERMHTVRLLVQKIHEAAKPRKDAIRNNTVPERSFQEKHLTANISAAGLNALVLIHYAQHAVCRSFAAQKNPQVFSQALQYIKKRLGQKTAADIFARFNADFPDAENYQKNAQTHNGGDAYTVEKILLLHKICENPACKPFFVLFDGEKAVHSVYYTKLKPVFADFFKTQPRFEPFSNDLLTMLDEPFYASPHSLKGQLEYIKQHWKAILGEQLTLILSALDTIAEEKKPAWAAPLNGAPPMSAYTYDSLQCEYERFSPDCEWMPRVVLLAKTVLVWLDQLSKKYGRTITHLDHIPDEELDTLERRGFTGLWLIGLWERSQASKRIKQINGNAEAAASAYSLYDYDIAHSLGGWEALNNLRERLRRRGIRLAADMIPNHTGMDSKWMSEKPDLFMQSSYCPFPSYSFTGENLSSDPNLEIVLEDHYYSKTDCAVVFKRTDKYNGNVRYIYHGNDGTGMPWNDTAQIDFLKPQAREEVIQKILHVARNFSIIRLDAAMVLAKKHIRRLWYPEPGKGGDIAGRAEHSLNNEAFEKALPNEFWREVVDRVAAEVPDTLLLAEAFWMMEGYFVRTLGMHRVYNSAFMNMLKKEENFKYRSTIKNTLEFDPEVLKRFVNFMNNPDEDTACAQFGKGDKYFGVCTMMVTMPGLPLFGHGQIEGFSEKYGMEFTKAYRNERDDTELIERHNKEIFPLIKKRYLFAGIKHFRFYDVWENGTVNENVFAYTNCFENEKTAVFYNNSFQQTAGSVHRSCRYAAQQSEDPVQRELKNQCFAEALGLTNDKNAYCIFQEQKTGLWFIRSNAQLFKEGLFIKLNGFECQVLLNIYEVFDTDGTYASLNGFLNGTGCEDIQKTLREFVLKDLYRALNNFASKEFFESISSLCTPYLKTVKNPQTQLTKLFETIKKEAYAYFLTLHTFIEGDYGAQTVLGELDGSALSKTSKQKMDLAWKNFRLRIKALVGFCTYASSILTKNGSIDRGSFYSTAGGGFQHSAGKNAAHGNDLFAAHLYRSITERPFIPHIISAYCILHSITDIAERHTSGAQTNKLIRMWNLERKMSDILAVYGCPIQDTLIRFEQFMEAALLAEMTLNARTIDSAVYGFVCNLIQSPASAVVLGVNTFGGVEWFNREKALEMTWASCVLYTLFYARPSSFVRIHRVWNTVEKIIEQSGYKTEKLTELLKIAHKVLSHDLR</sequence>
<dbReference type="InterPro" id="IPR006047">
    <property type="entry name" value="GH13_cat_dom"/>
</dbReference>
<organism evidence="2 3">
    <name type="scientific">Treponema lecithinolyticum ATCC 700332</name>
    <dbReference type="NCBI Taxonomy" id="1321815"/>
    <lineage>
        <taxon>Bacteria</taxon>
        <taxon>Pseudomonadati</taxon>
        <taxon>Spirochaetota</taxon>
        <taxon>Spirochaetia</taxon>
        <taxon>Spirochaetales</taxon>
        <taxon>Treponemataceae</taxon>
        <taxon>Treponema</taxon>
    </lineage>
</organism>
<proteinExistence type="predicted"/>
<evidence type="ECO:0000313" key="2">
    <source>
        <dbReference type="EMBL" id="ERJ91738.1"/>
    </source>
</evidence>
<reference evidence="2 3" key="1">
    <citation type="submission" date="2013-08" db="EMBL/GenBank/DDBJ databases">
        <authorList>
            <person name="Weinstock G."/>
            <person name="Sodergren E."/>
            <person name="Wylie T."/>
            <person name="Fulton L."/>
            <person name="Fulton R."/>
            <person name="Fronick C."/>
            <person name="O'Laughlin M."/>
            <person name="Godfrey J."/>
            <person name="Miner T."/>
            <person name="Herter B."/>
            <person name="Appelbaum E."/>
            <person name="Cordes M."/>
            <person name="Lek S."/>
            <person name="Wollam A."/>
            <person name="Pepin K.H."/>
            <person name="Palsikar V.B."/>
            <person name="Mitreva M."/>
            <person name="Wilson R.K."/>
        </authorList>
    </citation>
    <scope>NUCLEOTIDE SEQUENCE [LARGE SCALE GENOMIC DNA]</scope>
    <source>
        <strain evidence="2 3">ATCC 700332</strain>
    </source>
</reference>
<dbReference type="Gene3D" id="3.20.20.80">
    <property type="entry name" value="Glycosidases"/>
    <property type="match status" value="1"/>
</dbReference>